<evidence type="ECO:0000256" key="1">
    <source>
        <dbReference type="SAM" id="MobiDB-lite"/>
    </source>
</evidence>
<keyword evidence="3" id="KW-1185">Reference proteome</keyword>
<sequence length="186" mass="19999">MIISVPISWNLFHRSDPCRSTRASSALPVPGRPRSLLRGDRHVVMLFILYSRDPSLLHSASLPRSLVHVPSARGPGLPVRSAASARCSSPGAAASSRAVRRLFSAPISASTENACALTLSAHGTRRFSAMAPVPVRRKPRKEVSPGRVEEKSSQAGKPVPRGRSGASSPSGSRDTRHELRGRLRYP</sequence>
<dbReference type="EMBL" id="SRLO01001111">
    <property type="protein sequence ID" value="TNN41400.1"/>
    <property type="molecule type" value="Genomic_DNA"/>
</dbReference>
<gene>
    <name evidence="2" type="ORF">EYF80_048427</name>
</gene>
<name>A0A4Z2FKI7_9TELE</name>
<evidence type="ECO:0000313" key="3">
    <source>
        <dbReference type="Proteomes" id="UP000314294"/>
    </source>
</evidence>
<evidence type="ECO:0000313" key="2">
    <source>
        <dbReference type="EMBL" id="TNN41400.1"/>
    </source>
</evidence>
<proteinExistence type="predicted"/>
<reference evidence="2 3" key="1">
    <citation type="submission" date="2019-03" db="EMBL/GenBank/DDBJ databases">
        <title>First draft genome of Liparis tanakae, snailfish: a comprehensive survey of snailfish specific genes.</title>
        <authorList>
            <person name="Kim W."/>
            <person name="Song I."/>
            <person name="Jeong J.-H."/>
            <person name="Kim D."/>
            <person name="Kim S."/>
            <person name="Ryu S."/>
            <person name="Song J.Y."/>
            <person name="Lee S.K."/>
        </authorList>
    </citation>
    <scope>NUCLEOTIDE SEQUENCE [LARGE SCALE GENOMIC DNA]</scope>
    <source>
        <tissue evidence="2">Muscle</tissue>
    </source>
</reference>
<accession>A0A4Z2FKI7</accession>
<organism evidence="2 3">
    <name type="scientific">Liparis tanakae</name>
    <name type="common">Tanaka's snailfish</name>
    <dbReference type="NCBI Taxonomy" id="230148"/>
    <lineage>
        <taxon>Eukaryota</taxon>
        <taxon>Metazoa</taxon>
        <taxon>Chordata</taxon>
        <taxon>Craniata</taxon>
        <taxon>Vertebrata</taxon>
        <taxon>Euteleostomi</taxon>
        <taxon>Actinopterygii</taxon>
        <taxon>Neopterygii</taxon>
        <taxon>Teleostei</taxon>
        <taxon>Neoteleostei</taxon>
        <taxon>Acanthomorphata</taxon>
        <taxon>Eupercaria</taxon>
        <taxon>Perciformes</taxon>
        <taxon>Cottioidei</taxon>
        <taxon>Cottales</taxon>
        <taxon>Liparidae</taxon>
        <taxon>Liparis</taxon>
    </lineage>
</organism>
<dbReference type="AlphaFoldDB" id="A0A4Z2FKI7"/>
<feature type="compositionally biased region" description="Basic and acidic residues" evidence="1">
    <location>
        <begin position="141"/>
        <end position="152"/>
    </location>
</feature>
<dbReference type="Proteomes" id="UP000314294">
    <property type="component" value="Unassembled WGS sequence"/>
</dbReference>
<protein>
    <submittedName>
        <fullName evidence="2">Uncharacterized protein</fullName>
    </submittedName>
</protein>
<feature type="compositionally biased region" description="Low complexity" evidence="1">
    <location>
        <begin position="158"/>
        <end position="172"/>
    </location>
</feature>
<feature type="region of interest" description="Disordered" evidence="1">
    <location>
        <begin position="130"/>
        <end position="186"/>
    </location>
</feature>
<comment type="caution">
    <text evidence="2">The sequence shown here is derived from an EMBL/GenBank/DDBJ whole genome shotgun (WGS) entry which is preliminary data.</text>
</comment>
<feature type="compositionally biased region" description="Basic and acidic residues" evidence="1">
    <location>
        <begin position="173"/>
        <end position="186"/>
    </location>
</feature>